<protein>
    <submittedName>
        <fullName evidence="2">Uncharacterized protein</fullName>
    </submittedName>
</protein>
<name>A0A1I5Z1P1_9PSEU</name>
<gene>
    <name evidence="2" type="ORF">SAMN05421810_108135</name>
</gene>
<keyword evidence="1" id="KW-1133">Transmembrane helix</keyword>
<keyword evidence="1" id="KW-0812">Transmembrane</keyword>
<keyword evidence="1" id="KW-0472">Membrane</keyword>
<evidence type="ECO:0000313" key="2">
    <source>
        <dbReference type="EMBL" id="SFQ50406.1"/>
    </source>
</evidence>
<keyword evidence="3" id="KW-1185">Reference proteome</keyword>
<accession>A0A1I5Z1P1</accession>
<organism evidence="2 3">
    <name type="scientific">Amycolatopsis arida</name>
    <dbReference type="NCBI Taxonomy" id="587909"/>
    <lineage>
        <taxon>Bacteria</taxon>
        <taxon>Bacillati</taxon>
        <taxon>Actinomycetota</taxon>
        <taxon>Actinomycetes</taxon>
        <taxon>Pseudonocardiales</taxon>
        <taxon>Pseudonocardiaceae</taxon>
        <taxon>Amycolatopsis</taxon>
    </lineage>
</organism>
<evidence type="ECO:0000256" key="1">
    <source>
        <dbReference type="SAM" id="Phobius"/>
    </source>
</evidence>
<dbReference type="Proteomes" id="UP000198727">
    <property type="component" value="Unassembled WGS sequence"/>
</dbReference>
<dbReference type="EMBL" id="FOWW01000008">
    <property type="protein sequence ID" value="SFQ50406.1"/>
    <property type="molecule type" value="Genomic_DNA"/>
</dbReference>
<proteinExistence type="predicted"/>
<feature type="transmembrane region" description="Helical" evidence="1">
    <location>
        <begin position="53"/>
        <end position="74"/>
    </location>
</feature>
<dbReference type="AlphaFoldDB" id="A0A1I5Z1P1"/>
<sequence length="77" mass="7809">MPSARCDGGGDAPAFRDDAVAAAVVIIILVAGLTEILVTLVGGGIAVRKGRTLSGWVLVPWLLAFFMVVVALAATST</sequence>
<reference evidence="3" key="1">
    <citation type="submission" date="2016-10" db="EMBL/GenBank/DDBJ databases">
        <authorList>
            <person name="Varghese N."/>
            <person name="Submissions S."/>
        </authorList>
    </citation>
    <scope>NUCLEOTIDE SEQUENCE [LARGE SCALE GENOMIC DNA]</scope>
    <source>
        <strain evidence="3">CGMCC 4.5579</strain>
    </source>
</reference>
<evidence type="ECO:0000313" key="3">
    <source>
        <dbReference type="Proteomes" id="UP000198727"/>
    </source>
</evidence>
<feature type="transmembrane region" description="Helical" evidence="1">
    <location>
        <begin position="20"/>
        <end position="41"/>
    </location>
</feature>